<reference evidence="7 8" key="1">
    <citation type="journal article" date="2016" name="Nat. Commun.">
        <title>Thousands of microbial genomes shed light on interconnected biogeochemical processes in an aquifer system.</title>
        <authorList>
            <person name="Anantharaman K."/>
            <person name="Brown C.T."/>
            <person name="Hug L.A."/>
            <person name="Sharon I."/>
            <person name="Castelle C.J."/>
            <person name="Probst A.J."/>
            <person name="Thomas B.C."/>
            <person name="Singh A."/>
            <person name="Wilkins M.J."/>
            <person name="Karaoz U."/>
            <person name="Brodie E.L."/>
            <person name="Williams K.H."/>
            <person name="Hubbard S.S."/>
            <person name="Banfield J.F."/>
        </authorList>
    </citation>
    <scope>NUCLEOTIDE SEQUENCE [LARGE SCALE GENOMIC DNA]</scope>
</reference>
<dbReference type="SUPFAM" id="SSF50249">
    <property type="entry name" value="Nucleic acid-binding proteins"/>
    <property type="match status" value="1"/>
</dbReference>
<dbReference type="GO" id="GO:0003743">
    <property type="term" value="F:translation initiation factor activity"/>
    <property type="evidence" value="ECO:0007669"/>
    <property type="project" value="UniProtKB-UniRule"/>
</dbReference>
<dbReference type="GO" id="GO:0043022">
    <property type="term" value="F:ribosome binding"/>
    <property type="evidence" value="ECO:0007669"/>
    <property type="project" value="TreeGrafter"/>
</dbReference>
<keyword evidence="2 5" id="KW-0396">Initiation factor</keyword>
<comment type="similarity">
    <text evidence="1">Belongs to the IF-1 family.</text>
</comment>
<dbReference type="InterPro" id="IPR012340">
    <property type="entry name" value="NA-bd_OB-fold"/>
</dbReference>
<comment type="caution">
    <text evidence="7">The sequence shown here is derived from an EMBL/GenBank/DDBJ whole genome shotgun (WGS) entry which is preliminary data.</text>
</comment>
<dbReference type="InterPro" id="IPR006196">
    <property type="entry name" value="RNA-binding_domain_S1_IF1"/>
</dbReference>
<proteinExistence type="inferred from homology"/>
<evidence type="ECO:0000259" key="6">
    <source>
        <dbReference type="PROSITE" id="PS50832"/>
    </source>
</evidence>
<keyword evidence="3 5" id="KW-0648">Protein biosynthesis</keyword>
<dbReference type="GO" id="GO:0005829">
    <property type="term" value="C:cytosol"/>
    <property type="evidence" value="ECO:0007669"/>
    <property type="project" value="TreeGrafter"/>
</dbReference>
<dbReference type="PROSITE" id="PS50832">
    <property type="entry name" value="S1_IF1_TYPE"/>
    <property type="match status" value="1"/>
</dbReference>
<accession>A0A1F6E7P5</accession>
<dbReference type="Pfam" id="PF01176">
    <property type="entry name" value="eIF-1a"/>
    <property type="match status" value="1"/>
</dbReference>
<evidence type="ECO:0000313" key="7">
    <source>
        <dbReference type="EMBL" id="OGG69587.1"/>
    </source>
</evidence>
<evidence type="ECO:0000256" key="1">
    <source>
        <dbReference type="ARBA" id="ARBA00010939"/>
    </source>
</evidence>
<evidence type="ECO:0000256" key="2">
    <source>
        <dbReference type="ARBA" id="ARBA00022540"/>
    </source>
</evidence>
<gene>
    <name evidence="7" type="ORF">A3F27_00510</name>
</gene>
<dbReference type="Proteomes" id="UP000176689">
    <property type="component" value="Unassembled WGS sequence"/>
</dbReference>
<dbReference type="EMBL" id="MFLP01000030">
    <property type="protein sequence ID" value="OGG69587.1"/>
    <property type="molecule type" value="Genomic_DNA"/>
</dbReference>
<dbReference type="GO" id="GO:0003723">
    <property type="term" value="F:RNA binding"/>
    <property type="evidence" value="ECO:0007669"/>
    <property type="project" value="InterPro"/>
</dbReference>
<dbReference type="NCBIfam" id="TIGR00008">
    <property type="entry name" value="infA"/>
    <property type="match status" value="1"/>
</dbReference>
<dbReference type="PANTHER" id="PTHR33370:SF1">
    <property type="entry name" value="TRANSLATION INITIATION FACTOR IF-1, CHLOROPLASTIC"/>
    <property type="match status" value="1"/>
</dbReference>
<evidence type="ECO:0000256" key="5">
    <source>
        <dbReference type="PROSITE-ProRule" id="PRU00181"/>
    </source>
</evidence>
<sequence length="68" mass="7506">MADTEVVEGVVDEALPNTLFRVKLATGDIVLAYLAGKMRLHRIKVLVGDKVSVQLDPYGGRARITRRI</sequence>
<evidence type="ECO:0000256" key="4">
    <source>
        <dbReference type="NCBIfam" id="TIGR00008"/>
    </source>
</evidence>
<feature type="domain" description="S1-like" evidence="6">
    <location>
        <begin position="1"/>
        <end position="68"/>
    </location>
</feature>
<dbReference type="AlphaFoldDB" id="A0A1F6E7P5"/>
<dbReference type="PANTHER" id="PTHR33370">
    <property type="entry name" value="TRANSLATION INITIATION FACTOR IF-1, CHLOROPLASTIC"/>
    <property type="match status" value="1"/>
</dbReference>
<organism evidence="7 8">
    <name type="scientific">Candidatus Kaiserbacteria bacterium RIFCSPHIGHO2_12_FULL_53_13</name>
    <dbReference type="NCBI Taxonomy" id="1798502"/>
    <lineage>
        <taxon>Bacteria</taxon>
        <taxon>Candidatus Kaiseribacteriota</taxon>
    </lineage>
</organism>
<evidence type="ECO:0000256" key="3">
    <source>
        <dbReference type="ARBA" id="ARBA00022917"/>
    </source>
</evidence>
<dbReference type="Gene3D" id="2.40.50.140">
    <property type="entry name" value="Nucleic acid-binding proteins"/>
    <property type="match status" value="1"/>
</dbReference>
<evidence type="ECO:0000313" key="8">
    <source>
        <dbReference type="Proteomes" id="UP000176689"/>
    </source>
</evidence>
<protein>
    <recommendedName>
        <fullName evidence="4">Translation initiation factor IF-1</fullName>
    </recommendedName>
</protein>
<dbReference type="InterPro" id="IPR004368">
    <property type="entry name" value="TIF_IF1"/>
</dbReference>
<name>A0A1F6E7P5_9BACT</name>